<evidence type="ECO:0000256" key="1">
    <source>
        <dbReference type="SAM" id="MobiDB-lite"/>
    </source>
</evidence>
<dbReference type="EMBL" id="CP012332">
    <property type="protein sequence ID" value="AKU91433.1"/>
    <property type="molecule type" value="Genomic_DNA"/>
</dbReference>
<reference evidence="2 3" key="1">
    <citation type="submission" date="2015-08" db="EMBL/GenBank/DDBJ databases">
        <authorList>
            <person name="Babu N.S."/>
            <person name="Beckwith C.J."/>
            <person name="Beseler K.G."/>
            <person name="Brison A."/>
            <person name="Carone J.V."/>
            <person name="Caskin T.P."/>
            <person name="Diamond M."/>
            <person name="Durham M.E."/>
            <person name="Foxe J.M."/>
            <person name="Go M."/>
            <person name="Henderson B.A."/>
            <person name="Jones I.B."/>
            <person name="McGettigan J.A."/>
            <person name="Micheletti S.J."/>
            <person name="Nasrallah M.E."/>
            <person name="Ortiz D."/>
            <person name="Piller C.R."/>
            <person name="Privatt S.R."/>
            <person name="Schneider S.L."/>
            <person name="Sharp S."/>
            <person name="Smith T.C."/>
            <person name="Stanton J.D."/>
            <person name="Ullery H.E."/>
            <person name="Wilson R.J."/>
            <person name="Serrano M.G."/>
            <person name="Buck G."/>
            <person name="Lee V."/>
            <person name="Wang Y."/>
            <person name="Carvalho R."/>
            <person name="Voegtly L."/>
            <person name="Shi R."/>
            <person name="Duckworth R."/>
            <person name="Johnson A."/>
            <person name="Loviza R."/>
            <person name="Walstead R."/>
            <person name="Shah Z."/>
            <person name="Kiflezghi M."/>
            <person name="Wade K."/>
            <person name="Ball S.L."/>
            <person name="Bradley K.W."/>
            <person name="Asai D.J."/>
            <person name="Bowman C.A."/>
            <person name="Russell D.A."/>
            <person name="Pope W.H."/>
            <person name="Jacobs-Sera D."/>
            <person name="Hendrix R.W."/>
            <person name="Hatfull G.F."/>
        </authorList>
    </citation>
    <scope>NUCLEOTIDE SEQUENCE [LARGE SCALE GENOMIC DNA]</scope>
    <source>
        <strain evidence="2 3">DSM 27710</strain>
    </source>
</reference>
<proteinExistence type="predicted"/>
<dbReference type="KEGG" id="vin:AKJ08_1820"/>
<gene>
    <name evidence="2" type="ORF">AKJ08_1820</name>
</gene>
<evidence type="ECO:0000313" key="2">
    <source>
        <dbReference type="EMBL" id="AKU91433.1"/>
    </source>
</evidence>
<feature type="region of interest" description="Disordered" evidence="1">
    <location>
        <begin position="1"/>
        <end position="21"/>
    </location>
</feature>
<dbReference type="Proteomes" id="UP000055590">
    <property type="component" value="Chromosome"/>
</dbReference>
<evidence type="ECO:0000313" key="3">
    <source>
        <dbReference type="Proteomes" id="UP000055590"/>
    </source>
</evidence>
<name>A0A0K1PD14_9BACT</name>
<sequence length="105" mass="11209">MVECASAGPPPSGAGAGTEPRAADCAVGSRVCHNLLFRPVRILRYNSSHDSFHECVASEKLQISLRGERAKVMLSPPSSATKPHAECSRSAWDIQRGAQSAFSKE</sequence>
<keyword evidence="3" id="KW-1185">Reference proteome</keyword>
<dbReference type="STRING" id="1391653.AKJ08_1820"/>
<accession>A0A0K1PD14</accession>
<dbReference type="AlphaFoldDB" id="A0A0K1PD14"/>
<organism evidence="2 3">
    <name type="scientific">Vulgatibacter incomptus</name>
    <dbReference type="NCBI Taxonomy" id="1391653"/>
    <lineage>
        <taxon>Bacteria</taxon>
        <taxon>Pseudomonadati</taxon>
        <taxon>Myxococcota</taxon>
        <taxon>Myxococcia</taxon>
        <taxon>Myxococcales</taxon>
        <taxon>Cystobacterineae</taxon>
        <taxon>Vulgatibacteraceae</taxon>
        <taxon>Vulgatibacter</taxon>
    </lineage>
</organism>
<protein>
    <submittedName>
        <fullName evidence="2">Uncharacterized protein</fullName>
    </submittedName>
</protein>